<protein>
    <submittedName>
        <fullName evidence="1">Putative LOC755078 [Strongylocentrotus purpuratus]</fullName>
    </submittedName>
</protein>
<name>A0A0K2VDW5_LEPSM</name>
<dbReference type="AlphaFoldDB" id="A0A0K2VDW5"/>
<dbReference type="EMBL" id="HACA01030996">
    <property type="protein sequence ID" value="CDW48357.1"/>
    <property type="molecule type" value="Transcribed_RNA"/>
</dbReference>
<proteinExistence type="predicted"/>
<sequence>MKERGSSSYQYDDGEYLIDFLDDLKEGRNQSDVVDNASFLQELTHQLEEDTMLFEQ</sequence>
<organism evidence="1">
    <name type="scientific">Lepeophtheirus salmonis</name>
    <name type="common">Salmon louse</name>
    <name type="synonym">Caligus salmonis</name>
    <dbReference type="NCBI Taxonomy" id="72036"/>
    <lineage>
        <taxon>Eukaryota</taxon>
        <taxon>Metazoa</taxon>
        <taxon>Ecdysozoa</taxon>
        <taxon>Arthropoda</taxon>
        <taxon>Crustacea</taxon>
        <taxon>Multicrustacea</taxon>
        <taxon>Hexanauplia</taxon>
        <taxon>Copepoda</taxon>
        <taxon>Siphonostomatoida</taxon>
        <taxon>Caligidae</taxon>
        <taxon>Lepeophtheirus</taxon>
    </lineage>
</organism>
<reference evidence="1" key="1">
    <citation type="submission" date="2014-05" db="EMBL/GenBank/DDBJ databases">
        <authorList>
            <person name="Chronopoulou M."/>
        </authorList>
    </citation>
    <scope>NUCLEOTIDE SEQUENCE</scope>
    <source>
        <tissue evidence="1">Whole organism</tissue>
    </source>
</reference>
<accession>A0A0K2VDW5</accession>
<evidence type="ECO:0000313" key="1">
    <source>
        <dbReference type="EMBL" id="CDW48357.1"/>
    </source>
</evidence>